<name>I8X7L0_9BACE</name>
<dbReference type="HOGENOM" id="CLU_220901_0_0_10"/>
<proteinExistence type="predicted"/>
<keyword evidence="1" id="KW-1133">Transmembrane helix</keyword>
<dbReference type="STRING" id="997884.HMPREF1068_03564"/>
<keyword evidence="1" id="KW-0812">Transmembrane</keyword>
<feature type="transmembrane region" description="Helical" evidence="1">
    <location>
        <begin position="6"/>
        <end position="31"/>
    </location>
</feature>
<evidence type="ECO:0000313" key="3">
    <source>
        <dbReference type="Proteomes" id="UP000003089"/>
    </source>
</evidence>
<sequence>MSFVFLILYFGSVFLLMVVSCLFLENILLMFRL</sequence>
<evidence type="ECO:0000256" key="1">
    <source>
        <dbReference type="SAM" id="Phobius"/>
    </source>
</evidence>
<keyword evidence="3" id="KW-1185">Reference proteome</keyword>
<reference evidence="2 3" key="1">
    <citation type="submission" date="2012-02" db="EMBL/GenBank/DDBJ databases">
        <title>The Genome Sequence of Bacteroides nordii CL02T12C05.</title>
        <authorList>
            <consortium name="The Broad Institute Genome Sequencing Platform"/>
            <person name="Earl A."/>
            <person name="Ward D."/>
            <person name="Feldgarden M."/>
            <person name="Gevers D."/>
            <person name="Zitomersky N.L."/>
            <person name="Coyne M.J."/>
            <person name="Comstock L.E."/>
            <person name="Young S.K."/>
            <person name="Zeng Q."/>
            <person name="Gargeya S."/>
            <person name="Fitzgerald M."/>
            <person name="Haas B."/>
            <person name="Abouelleil A."/>
            <person name="Alvarado L."/>
            <person name="Arachchi H.M."/>
            <person name="Berlin A."/>
            <person name="Chapman S.B."/>
            <person name="Gearin G."/>
            <person name="Goldberg J."/>
            <person name="Griggs A."/>
            <person name="Gujja S."/>
            <person name="Hansen M."/>
            <person name="Heiman D."/>
            <person name="Howarth C."/>
            <person name="Larimer J."/>
            <person name="Lui A."/>
            <person name="MacDonald P.J.P."/>
            <person name="McCowen C."/>
            <person name="Montmayeur A."/>
            <person name="Murphy C."/>
            <person name="Neiman D."/>
            <person name="Pearson M."/>
            <person name="Priest M."/>
            <person name="Roberts A."/>
            <person name="Saif S."/>
            <person name="Shea T."/>
            <person name="Sisk P."/>
            <person name="Stolte C."/>
            <person name="Sykes S."/>
            <person name="Wortman J."/>
            <person name="Nusbaum C."/>
            <person name="Birren B."/>
        </authorList>
    </citation>
    <scope>NUCLEOTIDE SEQUENCE [LARGE SCALE GENOMIC DNA]</scope>
    <source>
        <strain evidence="2 3">CL02T12C05</strain>
    </source>
</reference>
<protein>
    <submittedName>
        <fullName evidence="2">Uncharacterized protein</fullName>
    </submittedName>
</protein>
<accession>I8X7L0</accession>
<comment type="caution">
    <text evidence="2">The sequence shown here is derived from an EMBL/GenBank/DDBJ whole genome shotgun (WGS) entry which is preliminary data.</text>
</comment>
<dbReference type="EMBL" id="AGXS01000024">
    <property type="protein sequence ID" value="EIY46097.1"/>
    <property type="molecule type" value="Genomic_DNA"/>
</dbReference>
<gene>
    <name evidence="2" type="ORF">HMPREF1068_03564</name>
</gene>
<dbReference type="AlphaFoldDB" id="I8X7L0"/>
<keyword evidence="1" id="KW-0472">Membrane</keyword>
<evidence type="ECO:0000313" key="2">
    <source>
        <dbReference type="EMBL" id="EIY46097.1"/>
    </source>
</evidence>
<dbReference type="Proteomes" id="UP000003089">
    <property type="component" value="Unassembled WGS sequence"/>
</dbReference>
<organism evidence="2 3">
    <name type="scientific">Bacteroides nordii CL02T12C05</name>
    <dbReference type="NCBI Taxonomy" id="997884"/>
    <lineage>
        <taxon>Bacteria</taxon>
        <taxon>Pseudomonadati</taxon>
        <taxon>Bacteroidota</taxon>
        <taxon>Bacteroidia</taxon>
        <taxon>Bacteroidales</taxon>
        <taxon>Bacteroidaceae</taxon>
        <taxon>Bacteroides</taxon>
    </lineage>
</organism>